<dbReference type="Proteomes" id="UP000238877">
    <property type="component" value="Unassembled WGS sequence"/>
</dbReference>
<dbReference type="PANTHER" id="PTHR44119:SF4">
    <property type="entry name" value="AEROBIC COBALTOCHELATASE SUBUNIT COBN"/>
    <property type="match status" value="1"/>
</dbReference>
<reference evidence="2 3" key="1">
    <citation type="submission" date="2018-01" db="EMBL/GenBank/DDBJ databases">
        <title>Draft genome sequences of clinical isolates and type strains of oral Veillonella including Veillonella infantum sp., nov.</title>
        <authorList>
            <person name="Mashima I."/>
            <person name="Liao Y.-C."/>
            <person name="Sabharwal A."/>
            <person name="Haase E.M."/>
            <person name="Nakazawa F."/>
            <person name="Scannapieco F.A."/>
        </authorList>
    </citation>
    <scope>NUCLEOTIDE SEQUENCE [LARGE SCALE GENOMIC DNA]</scope>
    <source>
        <strain evidence="2 3">Y6</strain>
    </source>
</reference>
<dbReference type="PANTHER" id="PTHR44119">
    <property type="entry name" value="MAGNESIUM-CHELATASE SUBUNIT CHLH, CHLOROPLASTIC"/>
    <property type="match status" value="1"/>
</dbReference>
<evidence type="ECO:0000313" key="2">
    <source>
        <dbReference type="EMBL" id="PQL25732.1"/>
    </source>
</evidence>
<dbReference type="RefSeq" id="WP_105092446.1">
    <property type="nucleotide sequence ID" value="NZ_PPDF01000005.1"/>
</dbReference>
<dbReference type="GO" id="GO:0009236">
    <property type="term" value="P:cobalamin biosynthetic process"/>
    <property type="evidence" value="ECO:0007669"/>
    <property type="project" value="InterPro"/>
</dbReference>
<sequence>MSRLMYISNLGKQIQYIEKAVATYPELIQGEVDICNMKKQPLWDADFESRLRAADVVLVTNMGVGLDSPFLERLERWLYAYHPKYWIDVVEPKKTDILYRNIDENQRRFLESYRRTSGVMNYVRLINGAFSAKPISEWEEPDHIPWQAIMGRDGNIYETYDEFMEAEGNPDWPSIAVYFYRDEWIMGDIEYQQALFEEIYKHQYNPIIFYGQYGSNPRVGIPNMKLSMNHLFGKDVFPFDVLINTCKFSYQSLGAQTLEELKLQDVPIIQGYTIYMDEKTWAADPQGVTPLDVNLSISQPELDGVIQGGVVACQTFDERGHYVYLPVKERIAAIVERAIKWSKLRHIPVSERKVAIILHNYPPKNSNIGSAAGLDTPESVRRLLQVMQDEGYTVDTVPETSAELMDIVTSHMTNDRTMLTDELLASVEGRLSSDDYKAYFETLPADTQNSMIESWGAAPGDVFVYDDEVIIPGFSNGNLWITVQPPRGFGENVSAIYHDPCLPPPHQYLAFYHWVRTVFEADAVIHVGTHGSLEWLPGKGAGLSASCYPEIGISSLPNIYPYWTTIIGEGIQAKRRSSACLVGHLSPPMTTAGLYDEFEELEVLLDEHSHFEQEHPESVSDIENVIREKAMACHLIDEEQGATMEMDDLITAVHEKLSDLKHMQMRNGLHILGQGPEGVELEEFITAIVRTPQGDIASGLEILAEELGYDWSYIEQHAGDVNDEGIRYSHIIDQIWNELRAFVRYVVNTPDYTVPERLAPLAAVIVREYIPKLEQTKNEITSISQGLQGKYVEPGPGGAPSSGQVDVLPTGRNFYGLDERALPTKIAYQLGIDLADQVIADYILNEQRYPETVGIILWASSNSRSHGQCLGEFLYLLGVRPKWQSNGRISGLEVIPLEELQRPRIDVMGRISGLIRDMMPTAISWLDKAVELVADLDEPLEDNYVKKHIHDDVDWLVEQGEDPLLATKKARLRIFGDPPQAYGTGVGALIEGKNWQSVEDIAQVYSKWSSFHIHKDIPQDMRLFQRRLTTMDVTIKNEDNRETHILSADDYYSYHGGLIAAVRTAKGSAPRAYVGDSTDRSRVVMRSLSDELRRVVQGETQNPKFIQAMMNHGYKGASDMSNVVSHSFGWDATSDIVPDWVYEGYANKYALDTTVQDWMRDVNPWALQRIAEILLEAAQRGYWDASPTMLEDLQSLYISIEGVIEGR</sequence>
<dbReference type="Pfam" id="PF02514">
    <property type="entry name" value="CobN-Mg_chel"/>
    <property type="match status" value="1"/>
</dbReference>
<protein>
    <submittedName>
        <fullName evidence="2">Cobaltochelatase subunit CobN</fullName>
    </submittedName>
</protein>
<feature type="domain" description="CobN/magnesium chelatase" evidence="1">
    <location>
        <begin position="119"/>
        <end position="1189"/>
    </location>
</feature>
<dbReference type="AlphaFoldDB" id="A0A2S7ZR50"/>
<accession>A0A2S7ZR50</accession>
<dbReference type="EMBL" id="PPDF01000005">
    <property type="protein sequence ID" value="PQL25732.1"/>
    <property type="molecule type" value="Genomic_DNA"/>
</dbReference>
<dbReference type="NCBIfam" id="TIGR02257">
    <property type="entry name" value="cobalto_cobN"/>
    <property type="match status" value="1"/>
</dbReference>
<dbReference type="CDD" id="cd10150">
    <property type="entry name" value="CobN_like"/>
    <property type="match status" value="1"/>
</dbReference>
<evidence type="ECO:0000313" key="3">
    <source>
        <dbReference type="Proteomes" id="UP000238877"/>
    </source>
</evidence>
<evidence type="ECO:0000259" key="1">
    <source>
        <dbReference type="Pfam" id="PF02514"/>
    </source>
</evidence>
<gene>
    <name evidence="2" type="primary">cobN</name>
    <name evidence="2" type="ORF">VTHSUH11_01930</name>
</gene>
<comment type="caution">
    <text evidence="2">The sequence shown here is derived from an EMBL/GenBank/DDBJ whole genome shotgun (WGS) entry which is preliminary data.</text>
</comment>
<dbReference type="InterPro" id="IPR003672">
    <property type="entry name" value="CobN/Mg_chltase"/>
</dbReference>
<dbReference type="GO" id="GO:0051116">
    <property type="term" value="F:cobaltochelatase activity"/>
    <property type="evidence" value="ECO:0007669"/>
    <property type="project" value="InterPro"/>
</dbReference>
<dbReference type="InterPro" id="IPR011953">
    <property type="entry name" value="Cobalto_CobN"/>
</dbReference>
<name>A0A2S7ZR50_9FIRM</name>
<proteinExistence type="predicted"/>
<organism evidence="2 3">
    <name type="scientific">Veillonella tobetsuensis</name>
    <dbReference type="NCBI Taxonomy" id="1110546"/>
    <lineage>
        <taxon>Bacteria</taxon>
        <taxon>Bacillati</taxon>
        <taxon>Bacillota</taxon>
        <taxon>Negativicutes</taxon>
        <taxon>Veillonellales</taxon>
        <taxon>Veillonellaceae</taxon>
        <taxon>Veillonella</taxon>
    </lineage>
</organism>
<dbReference type="STRING" id="1110546.GCA_001078375_00176"/>